<feature type="domain" description="HTH tetR-type" evidence="3">
    <location>
        <begin position="1"/>
        <end position="37"/>
    </location>
</feature>
<proteinExistence type="predicted"/>
<dbReference type="PROSITE" id="PS50977">
    <property type="entry name" value="HTH_TETR_2"/>
    <property type="match status" value="1"/>
</dbReference>
<dbReference type="SUPFAM" id="SSF46689">
    <property type="entry name" value="Homeodomain-like"/>
    <property type="match status" value="1"/>
</dbReference>
<dbReference type="Gene3D" id="1.10.357.10">
    <property type="entry name" value="Tetracycline Repressor, domain 2"/>
    <property type="match status" value="1"/>
</dbReference>
<evidence type="ECO:0000256" key="2">
    <source>
        <dbReference type="PROSITE-ProRule" id="PRU00335"/>
    </source>
</evidence>
<evidence type="ECO:0000313" key="5">
    <source>
        <dbReference type="Proteomes" id="UP000620064"/>
    </source>
</evidence>
<dbReference type="EMBL" id="BMLV01000006">
    <property type="protein sequence ID" value="GGP05890.1"/>
    <property type="molecule type" value="Genomic_DNA"/>
</dbReference>
<organism evidence="4 5">
    <name type="scientific">Cloacibacterium rupense</name>
    <dbReference type="NCBI Taxonomy" id="517423"/>
    <lineage>
        <taxon>Bacteria</taxon>
        <taxon>Pseudomonadati</taxon>
        <taxon>Bacteroidota</taxon>
        <taxon>Flavobacteriia</taxon>
        <taxon>Flavobacteriales</taxon>
        <taxon>Weeksellaceae</taxon>
    </lineage>
</organism>
<name>A0ABQ2NKU0_9FLAO</name>
<sequence>MDDIAKEFSMSKKTLYKQYKNKEDLLYEVLEHISQEALAEVEKVRKEFACPMEVLFISGNRIDEVTCHEKNAFVFQLLKYYPEVFNAHQKSISVKIIDIIKNNYGKGVELGFFRKDVPIDLYIKFLTTLLFSVDVSPLFEEEKDKKSISIAMKVFYLEAIVTEKGKKRLNELKTKYE</sequence>
<accession>A0ABQ2NKU0</accession>
<comment type="caution">
    <text evidence="2">Lacks conserved residue(s) required for the propagation of feature annotation.</text>
</comment>
<protein>
    <submittedName>
        <fullName evidence="4">TetR family transcriptional regulator</fullName>
    </submittedName>
</protein>
<gene>
    <name evidence="4" type="ORF">GCM10010992_23870</name>
</gene>
<keyword evidence="5" id="KW-1185">Reference proteome</keyword>
<reference evidence="5" key="1">
    <citation type="journal article" date="2019" name="Int. J. Syst. Evol. Microbiol.">
        <title>The Global Catalogue of Microorganisms (GCM) 10K type strain sequencing project: providing services to taxonomists for standard genome sequencing and annotation.</title>
        <authorList>
            <consortium name="The Broad Institute Genomics Platform"/>
            <consortium name="The Broad Institute Genome Sequencing Center for Infectious Disease"/>
            <person name="Wu L."/>
            <person name="Ma J."/>
        </authorList>
    </citation>
    <scope>NUCLEOTIDE SEQUENCE [LARGE SCALE GENOMIC DNA]</scope>
    <source>
        <strain evidence="5">CGMCC 1.7656</strain>
    </source>
</reference>
<dbReference type="InterPro" id="IPR001647">
    <property type="entry name" value="HTH_TetR"/>
</dbReference>
<dbReference type="Proteomes" id="UP000620064">
    <property type="component" value="Unassembled WGS sequence"/>
</dbReference>
<evidence type="ECO:0000259" key="3">
    <source>
        <dbReference type="PROSITE" id="PS50977"/>
    </source>
</evidence>
<comment type="caution">
    <text evidence="4">The sequence shown here is derived from an EMBL/GenBank/DDBJ whole genome shotgun (WGS) entry which is preliminary data.</text>
</comment>
<evidence type="ECO:0000313" key="4">
    <source>
        <dbReference type="EMBL" id="GGP05890.1"/>
    </source>
</evidence>
<dbReference type="Pfam" id="PF00440">
    <property type="entry name" value="TetR_N"/>
    <property type="match status" value="1"/>
</dbReference>
<dbReference type="InterPro" id="IPR009057">
    <property type="entry name" value="Homeodomain-like_sf"/>
</dbReference>
<keyword evidence="1 2" id="KW-0238">DNA-binding</keyword>
<evidence type="ECO:0000256" key="1">
    <source>
        <dbReference type="ARBA" id="ARBA00023125"/>
    </source>
</evidence>